<dbReference type="GO" id="GO:0003779">
    <property type="term" value="F:actin binding"/>
    <property type="evidence" value="ECO:0007669"/>
    <property type="project" value="InterPro"/>
</dbReference>
<dbReference type="GeneID" id="17326819"/>
<organism evidence="4 5">
    <name type="scientific">Chondrus crispus</name>
    <name type="common">Carrageen Irish moss</name>
    <name type="synonym">Polymorpha crispa</name>
    <dbReference type="NCBI Taxonomy" id="2769"/>
    <lineage>
        <taxon>Eukaryota</taxon>
        <taxon>Rhodophyta</taxon>
        <taxon>Florideophyceae</taxon>
        <taxon>Rhodymeniophycidae</taxon>
        <taxon>Gigartinales</taxon>
        <taxon>Gigartinaceae</taxon>
        <taxon>Chondrus</taxon>
    </lineage>
</organism>
<dbReference type="InterPro" id="IPR013912">
    <property type="entry name" value="Adenylate_cyclase-assoc_CAP_C"/>
</dbReference>
<evidence type="ECO:0000256" key="2">
    <source>
        <dbReference type="SAM" id="MobiDB-lite"/>
    </source>
</evidence>
<dbReference type="OrthoDB" id="1601at2759"/>
<dbReference type="GO" id="GO:0019933">
    <property type="term" value="P:cAMP-mediated signaling"/>
    <property type="evidence" value="ECO:0007669"/>
    <property type="project" value="TreeGrafter"/>
</dbReference>
<dbReference type="STRING" id="2769.R7QP74"/>
<dbReference type="InterPro" id="IPR001837">
    <property type="entry name" value="Adenylate_cyclase-assoc_CAP"/>
</dbReference>
<proteinExistence type="inferred from homology"/>
<dbReference type="Proteomes" id="UP000012073">
    <property type="component" value="Unassembled WGS sequence"/>
</dbReference>
<dbReference type="PROSITE" id="PS51329">
    <property type="entry name" value="C_CAP_COFACTOR_C"/>
    <property type="match status" value="1"/>
</dbReference>
<dbReference type="InterPro" id="IPR006599">
    <property type="entry name" value="CARP_motif"/>
</dbReference>
<dbReference type="InterPro" id="IPR016098">
    <property type="entry name" value="CAP/MinC_C"/>
</dbReference>
<dbReference type="PROSITE" id="PS51257">
    <property type="entry name" value="PROKAR_LIPOPROTEIN"/>
    <property type="match status" value="1"/>
</dbReference>
<comment type="similarity">
    <text evidence="1">Belongs to the CAP family.</text>
</comment>
<dbReference type="SUPFAM" id="SSF69340">
    <property type="entry name" value="C-terminal domain of adenylylcyclase associated protein"/>
    <property type="match status" value="1"/>
</dbReference>
<dbReference type="GO" id="GO:0008179">
    <property type="term" value="F:adenylate cyclase binding"/>
    <property type="evidence" value="ECO:0007669"/>
    <property type="project" value="TreeGrafter"/>
</dbReference>
<feature type="compositionally biased region" description="Pro residues" evidence="2">
    <location>
        <begin position="69"/>
        <end position="87"/>
    </location>
</feature>
<name>R7QP74_CHOCR</name>
<dbReference type="RefSeq" id="XP_005719101.1">
    <property type="nucleotide sequence ID" value="XM_005719044.1"/>
</dbReference>
<dbReference type="AlphaFoldDB" id="R7QP74"/>
<evidence type="ECO:0000313" key="4">
    <source>
        <dbReference type="EMBL" id="CDF39190.1"/>
    </source>
</evidence>
<gene>
    <name evidence="4" type="ORF">CHC_T00000163001</name>
</gene>
<dbReference type="Gramene" id="CDF39190">
    <property type="protein sequence ID" value="CDF39190"/>
    <property type="gene ID" value="CHC_T00000163001"/>
</dbReference>
<accession>R7QP74</accession>
<evidence type="ECO:0000313" key="5">
    <source>
        <dbReference type="Proteomes" id="UP000012073"/>
    </source>
</evidence>
<keyword evidence="5" id="KW-1185">Reference proteome</keyword>
<dbReference type="PANTHER" id="PTHR10652">
    <property type="entry name" value="ADENYLYL CYCLASE-ASSOCIATED PROTEIN"/>
    <property type="match status" value="1"/>
</dbReference>
<feature type="compositionally biased region" description="Pro residues" evidence="2">
    <location>
        <begin position="127"/>
        <end position="141"/>
    </location>
</feature>
<dbReference type="Gene3D" id="2.160.20.70">
    <property type="match status" value="1"/>
</dbReference>
<evidence type="ECO:0000256" key="1">
    <source>
        <dbReference type="ARBA" id="ARBA00007659"/>
    </source>
</evidence>
<reference evidence="5" key="1">
    <citation type="journal article" date="2013" name="Proc. Natl. Acad. Sci. U.S.A.">
        <title>Genome structure and metabolic features in the red seaweed Chondrus crispus shed light on evolution of the Archaeplastida.</title>
        <authorList>
            <person name="Collen J."/>
            <person name="Porcel B."/>
            <person name="Carre W."/>
            <person name="Ball S.G."/>
            <person name="Chaparro C."/>
            <person name="Tonon T."/>
            <person name="Barbeyron T."/>
            <person name="Michel G."/>
            <person name="Noel B."/>
            <person name="Valentin K."/>
            <person name="Elias M."/>
            <person name="Artiguenave F."/>
            <person name="Arun A."/>
            <person name="Aury J.M."/>
            <person name="Barbosa-Neto J.F."/>
            <person name="Bothwell J.H."/>
            <person name="Bouget F.Y."/>
            <person name="Brillet L."/>
            <person name="Cabello-Hurtado F."/>
            <person name="Capella-Gutierrez S."/>
            <person name="Charrier B."/>
            <person name="Cladiere L."/>
            <person name="Cock J.M."/>
            <person name="Coelho S.M."/>
            <person name="Colleoni C."/>
            <person name="Czjzek M."/>
            <person name="Da Silva C."/>
            <person name="Delage L."/>
            <person name="Denoeud F."/>
            <person name="Deschamps P."/>
            <person name="Dittami S.M."/>
            <person name="Gabaldon T."/>
            <person name="Gachon C.M."/>
            <person name="Groisillier A."/>
            <person name="Herve C."/>
            <person name="Jabbari K."/>
            <person name="Katinka M."/>
            <person name="Kloareg B."/>
            <person name="Kowalczyk N."/>
            <person name="Labadie K."/>
            <person name="Leblanc C."/>
            <person name="Lopez P.J."/>
            <person name="McLachlan D.H."/>
            <person name="Meslet-Cladiere L."/>
            <person name="Moustafa A."/>
            <person name="Nehr Z."/>
            <person name="Nyvall Collen P."/>
            <person name="Panaud O."/>
            <person name="Partensky F."/>
            <person name="Poulain J."/>
            <person name="Rensing S.A."/>
            <person name="Rousvoal S."/>
            <person name="Samson G."/>
            <person name="Symeonidi A."/>
            <person name="Weissenbach J."/>
            <person name="Zambounis A."/>
            <person name="Wincker P."/>
            <person name="Boyen C."/>
        </authorList>
    </citation>
    <scope>NUCLEOTIDE SEQUENCE [LARGE SCALE GENOMIC DNA]</scope>
    <source>
        <strain evidence="5">cv. Stackhouse</strain>
    </source>
</reference>
<protein>
    <recommendedName>
        <fullName evidence="3">C-CAP/cofactor C-like domain-containing protein</fullName>
    </recommendedName>
</protein>
<dbReference type="Pfam" id="PF08603">
    <property type="entry name" value="CAP_C"/>
    <property type="match status" value="1"/>
</dbReference>
<dbReference type="SMART" id="SM00673">
    <property type="entry name" value="CARP"/>
    <property type="match status" value="2"/>
</dbReference>
<dbReference type="GO" id="GO:0005737">
    <property type="term" value="C:cytoplasm"/>
    <property type="evidence" value="ECO:0007669"/>
    <property type="project" value="TreeGrafter"/>
</dbReference>
<dbReference type="KEGG" id="ccp:CHC_T00000163001"/>
<dbReference type="GO" id="GO:0007015">
    <property type="term" value="P:actin filament organization"/>
    <property type="evidence" value="ECO:0007669"/>
    <property type="project" value="TreeGrafter"/>
</dbReference>
<feature type="domain" description="C-CAP/cofactor C-like" evidence="3">
    <location>
        <begin position="197"/>
        <end position="344"/>
    </location>
</feature>
<feature type="compositionally biased region" description="Polar residues" evidence="2">
    <location>
        <begin position="92"/>
        <end position="106"/>
    </location>
</feature>
<dbReference type="OMA" id="EIKCESM"/>
<evidence type="ECO:0000259" key="3">
    <source>
        <dbReference type="PROSITE" id="PS51329"/>
    </source>
</evidence>
<dbReference type="EMBL" id="HG002011">
    <property type="protein sequence ID" value="CDF39190.1"/>
    <property type="molecule type" value="Genomic_DNA"/>
</dbReference>
<dbReference type="PANTHER" id="PTHR10652:SF0">
    <property type="entry name" value="ADENYLYL CYCLASE-ASSOCIATED PROTEIN"/>
    <property type="match status" value="1"/>
</dbReference>
<feature type="region of interest" description="Disordered" evidence="2">
    <location>
        <begin position="62"/>
        <end position="151"/>
    </location>
</feature>
<dbReference type="InterPro" id="IPR036223">
    <property type="entry name" value="CAP_C_sf"/>
</dbReference>
<sequence>MERRRCQFARFQPFPVSVGTTYPMAGACSNSGLIPDILQLIYPIQDPPISSLPETKENPHRIPYRLLRSPPPPPPPFGPPPPPPPPLRTTHHPNPTLTSHLFSNPQRPRARIPHLLHPNPSFLTMVGPPPPPPPPPAPPGPTAGDGDNTGDMASALFAEINSLGEAGARSGLKKGVRGPVNDAAPAVTPAPKPAAAPVAKKSLVKGEPICELQGKKWTVENQIDNRALEIKCESMRHTVYVYRCEKSTIIVKGKVNSISIDNCKKVDLVFEDALSQVEIVNSDSIKVQCTGKAPSITIAGCQSVTYFMSKESVENAMVITSKSAAINLVRPHPDDEDDIVETPIPEQFCTTFKKGAFVTEAVEHDD</sequence>
<dbReference type="InterPro" id="IPR017901">
    <property type="entry name" value="C-CAP_CF_C-like"/>
</dbReference>